<evidence type="ECO:0000313" key="2">
    <source>
        <dbReference type="Proteomes" id="UP000295788"/>
    </source>
</evidence>
<reference evidence="1 2" key="1">
    <citation type="submission" date="2019-03" db="EMBL/GenBank/DDBJ databases">
        <title>Genomic Encyclopedia of Type Strains, Phase IV (KMG-IV): sequencing the most valuable type-strain genomes for metagenomic binning, comparative biology and taxonomic classification.</title>
        <authorList>
            <person name="Goeker M."/>
        </authorList>
    </citation>
    <scope>NUCLEOTIDE SEQUENCE [LARGE SCALE GENOMIC DNA]</scope>
    <source>
        <strain evidence="1 2">DSM 23802</strain>
    </source>
</reference>
<evidence type="ECO:0000313" key="1">
    <source>
        <dbReference type="EMBL" id="TCS83778.1"/>
    </source>
</evidence>
<name>A0A4R3KJD7_9BACI</name>
<accession>A0A4R3KJD7</accession>
<dbReference type="RefSeq" id="WP_165894952.1">
    <property type="nucleotide sequence ID" value="NZ_SMAB01000003.1"/>
</dbReference>
<proteinExistence type="predicted"/>
<keyword evidence="2" id="KW-1185">Reference proteome</keyword>
<dbReference type="Proteomes" id="UP000295788">
    <property type="component" value="Unassembled WGS sequence"/>
</dbReference>
<sequence>MASVHLEISKKVNEKVKAIETYKKMDQQREAIIDKLVADYQAGKPIDLAPLNQWTQKMNEFAVKNQLPTRKIVTIEMFESFMN</sequence>
<dbReference type="InterPro" id="IPR019688">
    <property type="entry name" value="DUF2533"/>
</dbReference>
<gene>
    <name evidence="1" type="ORF">EDD72_103101</name>
</gene>
<dbReference type="Pfam" id="PF10752">
    <property type="entry name" value="DUF2533"/>
    <property type="match status" value="1"/>
</dbReference>
<comment type="caution">
    <text evidence="1">The sequence shown here is derived from an EMBL/GenBank/DDBJ whole genome shotgun (WGS) entry which is preliminary data.</text>
</comment>
<protein>
    <submittedName>
        <fullName evidence="1">Uncharacterized protein DUF2533</fullName>
    </submittedName>
</protein>
<organism evidence="1 2">
    <name type="scientific">Tepidibacillus fermentans</name>
    <dbReference type="NCBI Taxonomy" id="1281767"/>
    <lineage>
        <taxon>Bacteria</taxon>
        <taxon>Bacillati</taxon>
        <taxon>Bacillota</taxon>
        <taxon>Bacilli</taxon>
        <taxon>Bacillales</taxon>
        <taxon>Bacillaceae</taxon>
        <taxon>Tepidibacillus</taxon>
    </lineage>
</organism>
<dbReference type="EMBL" id="SMAB01000003">
    <property type="protein sequence ID" value="TCS83778.1"/>
    <property type="molecule type" value="Genomic_DNA"/>
</dbReference>
<dbReference type="AlphaFoldDB" id="A0A4R3KJD7"/>